<feature type="compositionally biased region" description="Basic and acidic residues" evidence="2">
    <location>
        <begin position="114"/>
        <end position="128"/>
    </location>
</feature>
<organism evidence="4 5">
    <name type="scientific">Gossypium raimondii</name>
    <name type="common">Peruvian cotton</name>
    <name type="synonym">Gossypium klotzschianum subsp. raimondii</name>
    <dbReference type="NCBI Taxonomy" id="29730"/>
    <lineage>
        <taxon>Eukaryota</taxon>
        <taxon>Viridiplantae</taxon>
        <taxon>Streptophyta</taxon>
        <taxon>Embryophyta</taxon>
        <taxon>Tracheophyta</taxon>
        <taxon>Spermatophyta</taxon>
        <taxon>Magnoliopsida</taxon>
        <taxon>eudicotyledons</taxon>
        <taxon>Gunneridae</taxon>
        <taxon>Pentapetalae</taxon>
        <taxon>rosids</taxon>
        <taxon>malvids</taxon>
        <taxon>Malvales</taxon>
        <taxon>Malvaceae</taxon>
        <taxon>Malvoideae</taxon>
        <taxon>Gossypium</taxon>
    </lineage>
</organism>
<dbReference type="SUPFAM" id="SSF54001">
    <property type="entry name" value="Cysteine proteinases"/>
    <property type="match status" value="1"/>
</dbReference>
<dbReference type="InterPro" id="IPR038765">
    <property type="entry name" value="Papain-like_cys_pep_sf"/>
</dbReference>
<feature type="compositionally biased region" description="Basic residues" evidence="2">
    <location>
        <begin position="104"/>
        <end position="113"/>
    </location>
</feature>
<dbReference type="AlphaFoldDB" id="A0A0D2R6P3"/>
<dbReference type="GO" id="GO:0016579">
    <property type="term" value="P:protein deubiquitination"/>
    <property type="evidence" value="ECO:0007669"/>
    <property type="project" value="TreeGrafter"/>
</dbReference>
<dbReference type="FunFam" id="3.90.70.80:FF:000014">
    <property type="entry name" value="Cysteine proteinases superfamily protein"/>
    <property type="match status" value="1"/>
</dbReference>
<dbReference type="OMA" id="VEMGIEY"/>
<dbReference type="CDD" id="cd22797">
    <property type="entry name" value="OTU_plant_OTU5-like"/>
    <property type="match status" value="1"/>
</dbReference>
<sequence length="310" mass="34591">MADVQDIDGKPCEEKLPSTSLKHETREMLSRHRKEISQLQNKEIELKKAAAKEISQLSANLKEKHAEELASLGFSHNGNDKSNTDNLVKAIAGVSVAPQQGHPKTSKGAKRREKRAEQEAARGQRIQEEQSSIMSDRMIEGEKFERKLKPLGFTIKEIKPNGHCLYRAVEDQLSLQSGGSSPYAYQELREMAAAYMRKHASDFLPFFLSENAIDGDSDESPAEKFEDYCKEVESIAAWGGQLELGALTHCLRKHIMIYSGSFPDVEMGIEYKSDGGCSSSTGTIRLSYHKHAFGLGEHYNSVFPDLNIQV</sequence>
<dbReference type="Proteomes" id="UP000032304">
    <property type="component" value="Chromosome 8"/>
</dbReference>
<comment type="similarity">
    <text evidence="1">Belongs to the peptidase C85 family.</text>
</comment>
<evidence type="ECO:0000313" key="5">
    <source>
        <dbReference type="Proteomes" id="UP000032304"/>
    </source>
</evidence>
<dbReference type="Gene3D" id="3.90.70.80">
    <property type="match status" value="1"/>
</dbReference>
<protein>
    <recommendedName>
        <fullName evidence="3">OTU domain-containing protein</fullName>
    </recommendedName>
</protein>
<reference evidence="4 5" key="1">
    <citation type="journal article" date="2012" name="Nature">
        <title>Repeated polyploidization of Gossypium genomes and the evolution of spinnable cotton fibres.</title>
        <authorList>
            <person name="Paterson A.H."/>
            <person name="Wendel J.F."/>
            <person name="Gundlach H."/>
            <person name="Guo H."/>
            <person name="Jenkins J."/>
            <person name="Jin D."/>
            <person name="Llewellyn D."/>
            <person name="Showmaker K.C."/>
            <person name="Shu S."/>
            <person name="Udall J."/>
            <person name="Yoo M.J."/>
            <person name="Byers R."/>
            <person name="Chen W."/>
            <person name="Doron-Faigenboim A."/>
            <person name="Duke M.V."/>
            <person name="Gong L."/>
            <person name="Grimwood J."/>
            <person name="Grover C."/>
            <person name="Grupp K."/>
            <person name="Hu G."/>
            <person name="Lee T.H."/>
            <person name="Li J."/>
            <person name="Lin L."/>
            <person name="Liu T."/>
            <person name="Marler B.S."/>
            <person name="Page J.T."/>
            <person name="Roberts A.W."/>
            <person name="Romanel E."/>
            <person name="Sanders W.S."/>
            <person name="Szadkowski E."/>
            <person name="Tan X."/>
            <person name="Tang H."/>
            <person name="Xu C."/>
            <person name="Wang J."/>
            <person name="Wang Z."/>
            <person name="Zhang D."/>
            <person name="Zhang L."/>
            <person name="Ashrafi H."/>
            <person name="Bedon F."/>
            <person name="Bowers J.E."/>
            <person name="Brubaker C.L."/>
            <person name="Chee P.W."/>
            <person name="Das S."/>
            <person name="Gingle A.R."/>
            <person name="Haigler C.H."/>
            <person name="Harker D."/>
            <person name="Hoffmann L.V."/>
            <person name="Hovav R."/>
            <person name="Jones D.C."/>
            <person name="Lemke C."/>
            <person name="Mansoor S."/>
            <person name="ur Rahman M."/>
            <person name="Rainville L.N."/>
            <person name="Rambani A."/>
            <person name="Reddy U.K."/>
            <person name="Rong J.K."/>
            <person name="Saranga Y."/>
            <person name="Scheffler B.E."/>
            <person name="Scheffler J.A."/>
            <person name="Stelly D.M."/>
            <person name="Triplett B.A."/>
            <person name="Van Deynze A."/>
            <person name="Vaslin M.F."/>
            <person name="Waghmare V.N."/>
            <person name="Walford S.A."/>
            <person name="Wright R.J."/>
            <person name="Zaki E.A."/>
            <person name="Zhang T."/>
            <person name="Dennis E.S."/>
            <person name="Mayer K.F."/>
            <person name="Peterson D.G."/>
            <person name="Rokhsar D.S."/>
            <person name="Wang X."/>
            <person name="Schmutz J."/>
        </authorList>
    </citation>
    <scope>NUCLEOTIDE SEQUENCE [LARGE SCALE GENOMIC DNA]</scope>
</reference>
<dbReference type="InterPro" id="IPR003323">
    <property type="entry name" value="OTU_dom"/>
</dbReference>
<accession>A0A0D2R6P3</accession>
<evidence type="ECO:0000256" key="2">
    <source>
        <dbReference type="SAM" id="MobiDB-lite"/>
    </source>
</evidence>
<feature type="compositionally biased region" description="Basic and acidic residues" evidence="2">
    <location>
        <begin position="7"/>
        <end position="26"/>
    </location>
</feature>
<dbReference type="EMBL" id="CM001747">
    <property type="protein sequence ID" value="KJB47058.1"/>
    <property type="molecule type" value="Genomic_DNA"/>
</dbReference>
<dbReference type="Pfam" id="PF02338">
    <property type="entry name" value="OTU"/>
    <property type="match status" value="1"/>
</dbReference>
<dbReference type="eggNOG" id="KOG2606">
    <property type="taxonomic scope" value="Eukaryota"/>
</dbReference>
<feature type="domain" description="OTU" evidence="3">
    <location>
        <begin position="153"/>
        <end position="305"/>
    </location>
</feature>
<dbReference type="PANTHER" id="PTHR12419:SF10">
    <property type="entry name" value="DEUBIQUITINASE OTUD6B"/>
    <property type="match status" value="1"/>
</dbReference>
<feature type="region of interest" description="Disordered" evidence="2">
    <location>
        <begin position="1"/>
        <end position="26"/>
    </location>
</feature>
<dbReference type="Gramene" id="KJB47058">
    <property type="protein sequence ID" value="KJB47058"/>
    <property type="gene ID" value="B456_008G008700"/>
</dbReference>
<dbReference type="InterPro" id="IPR050704">
    <property type="entry name" value="Peptidase_C85-like"/>
</dbReference>
<feature type="region of interest" description="Disordered" evidence="2">
    <location>
        <begin position="93"/>
        <end position="128"/>
    </location>
</feature>
<dbReference type="PANTHER" id="PTHR12419">
    <property type="entry name" value="OTU DOMAIN CONTAINING PROTEIN"/>
    <property type="match status" value="1"/>
</dbReference>
<proteinExistence type="inferred from homology"/>
<evidence type="ECO:0000313" key="4">
    <source>
        <dbReference type="EMBL" id="KJB47058.1"/>
    </source>
</evidence>
<dbReference type="STRING" id="29730.A0A0D2R6P3"/>
<gene>
    <name evidence="4" type="ORF">B456_008G008700</name>
</gene>
<keyword evidence="5" id="KW-1185">Reference proteome</keyword>
<dbReference type="PROSITE" id="PS50802">
    <property type="entry name" value="OTU"/>
    <property type="match status" value="1"/>
</dbReference>
<dbReference type="GO" id="GO:0004843">
    <property type="term" value="F:cysteine-type deubiquitinase activity"/>
    <property type="evidence" value="ECO:0007669"/>
    <property type="project" value="TreeGrafter"/>
</dbReference>
<name>A0A0D2R6P3_GOSRA</name>
<evidence type="ECO:0000256" key="1">
    <source>
        <dbReference type="ARBA" id="ARBA00010407"/>
    </source>
</evidence>
<evidence type="ECO:0000259" key="3">
    <source>
        <dbReference type="PROSITE" id="PS50802"/>
    </source>
</evidence>